<dbReference type="SUPFAM" id="SSF56784">
    <property type="entry name" value="HAD-like"/>
    <property type="match status" value="1"/>
</dbReference>
<dbReference type="RefSeq" id="WP_063473583.1">
    <property type="nucleotide sequence ID" value="NZ_CP030762.1"/>
</dbReference>
<geneLocation type="plasmid" evidence="1 2">
    <name>unnamed2</name>
</geneLocation>
<keyword evidence="1" id="KW-0614">Plasmid</keyword>
<dbReference type="Proteomes" id="UP000251166">
    <property type="component" value="Plasmid unnamed2"/>
</dbReference>
<sequence>MNNHAKYADRIFRRIGSTGLVIFERDGTLLRKTSPSGDYMLGDINEEFVEMLRHLRHLNARFGFISDERGMDAGAYGRSEFATLTELLDALLSIRCAIPDFWVTWSDVPHASGTGLRRQADRQQEAGAGAIFQVMERYGIGRKETVFIGSSTAGSLAADDAGVSVIDYFNNRSEGTAQGAARKRVPNLSPPEATEVQRLRAKIQATLGWSIAGELNCGQQCGSQG</sequence>
<proteinExistence type="predicted"/>
<organism evidence="1 2">
    <name type="scientific">Rhizobium leguminosarum</name>
    <dbReference type="NCBI Taxonomy" id="384"/>
    <lineage>
        <taxon>Bacteria</taxon>
        <taxon>Pseudomonadati</taxon>
        <taxon>Pseudomonadota</taxon>
        <taxon>Alphaproteobacteria</taxon>
        <taxon>Hyphomicrobiales</taxon>
        <taxon>Rhizobiaceae</taxon>
        <taxon>Rhizobium/Agrobacterium group</taxon>
        <taxon>Rhizobium</taxon>
    </lineage>
</organism>
<evidence type="ECO:0000313" key="1">
    <source>
        <dbReference type="EMBL" id="AXA43764.1"/>
    </source>
</evidence>
<reference evidence="1 2" key="1">
    <citation type="submission" date="2018-07" db="EMBL/GenBank/DDBJ databases">
        <title>Rhizobium leguminosarum strain:ATCC 14479 Genome sequencing and assembly.</title>
        <authorList>
            <person name="Chakraborty R."/>
        </authorList>
    </citation>
    <scope>NUCLEOTIDE SEQUENCE [LARGE SCALE GENOMIC DNA]</scope>
    <source>
        <strain evidence="1 2">ATCC 14479</strain>
        <plasmid evidence="2">Plasmid unnamed2</plasmid>
    </source>
</reference>
<name>A0A2Z4YQW5_RHILE</name>
<evidence type="ECO:0000313" key="2">
    <source>
        <dbReference type="Proteomes" id="UP000251166"/>
    </source>
</evidence>
<dbReference type="EMBL" id="CP030762">
    <property type="protein sequence ID" value="AXA43764.1"/>
    <property type="molecule type" value="Genomic_DNA"/>
</dbReference>
<protein>
    <submittedName>
        <fullName evidence="1">Uncharacterized protein</fullName>
    </submittedName>
</protein>
<gene>
    <name evidence="1" type="ORF">DLJ82_7519</name>
</gene>
<dbReference type="InterPro" id="IPR023214">
    <property type="entry name" value="HAD_sf"/>
</dbReference>
<dbReference type="InterPro" id="IPR036412">
    <property type="entry name" value="HAD-like_sf"/>
</dbReference>
<dbReference type="AlphaFoldDB" id="A0A2Z4YQW5"/>
<accession>A0A2Z4YQW5</accession>
<dbReference type="Gene3D" id="3.40.50.1000">
    <property type="entry name" value="HAD superfamily/HAD-like"/>
    <property type="match status" value="1"/>
</dbReference>